<organism evidence="8 9">
    <name type="scientific">Crepidotus variabilis</name>
    <dbReference type="NCBI Taxonomy" id="179855"/>
    <lineage>
        <taxon>Eukaryota</taxon>
        <taxon>Fungi</taxon>
        <taxon>Dikarya</taxon>
        <taxon>Basidiomycota</taxon>
        <taxon>Agaricomycotina</taxon>
        <taxon>Agaricomycetes</taxon>
        <taxon>Agaricomycetidae</taxon>
        <taxon>Agaricales</taxon>
        <taxon>Agaricineae</taxon>
        <taxon>Crepidotaceae</taxon>
        <taxon>Crepidotus</taxon>
    </lineage>
</organism>
<evidence type="ECO:0000256" key="6">
    <source>
        <dbReference type="SAM" id="MobiDB-lite"/>
    </source>
</evidence>
<dbReference type="Proteomes" id="UP000807306">
    <property type="component" value="Unassembled WGS sequence"/>
</dbReference>
<feature type="transmembrane region" description="Helical" evidence="7">
    <location>
        <begin position="157"/>
        <end position="181"/>
    </location>
</feature>
<evidence type="ECO:0000313" key="9">
    <source>
        <dbReference type="Proteomes" id="UP000807306"/>
    </source>
</evidence>
<name>A0A9P6JQL2_9AGAR</name>
<keyword evidence="5 7" id="KW-0472">Membrane</keyword>
<protein>
    <submittedName>
        <fullName evidence="8">APC amino acid permease</fullName>
    </submittedName>
</protein>
<gene>
    <name evidence="8" type="ORF">CPB83DRAFT_853858</name>
</gene>
<feature type="compositionally biased region" description="Basic and acidic residues" evidence="6">
    <location>
        <begin position="517"/>
        <end position="534"/>
    </location>
</feature>
<feature type="transmembrane region" description="Helical" evidence="7">
    <location>
        <begin position="193"/>
        <end position="213"/>
    </location>
</feature>
<feature type="transmembrane region" description="Helical" evidence="7">
    <location>
        <begin position="271"/>
        <end position="297"/>
    </location>
</feature>
<feature type="transmembrane region" description="Helical" evidence="7">
    <location>
        <begin position="376"/>
        <end position="394"/>
    </location>
</feature>
<feature type="transmembrane region" description="Helical" evidence="7">
    <location>
        <begin position="117"/>
        <end position="137"/>
    </location>
</feature>
<feature type="transmembrane region" description="Helical" evidence="7">
    <location>
        <begin position="329"/>
        <end position="355"/>
    </location>
</feature>
<evidence type="ECO:0000256" key="5">
    <source>
        <dbReference type="ARBA" id="ARBA00023136"/>
    </source>
</evidence>
<comment type="subcellular location">
    <subcellularLocation>
        <location evidence="1">Membrane</location>
        <topology evidence="1">Multi-pass membrane protein</topology>
    </subcellularLocation>
</comment>
<proteinExistence type="predicted"/>
<evidence type="ECO:0000256" key="7">
    <source>
        <dbReference type="SAM" id="Phobius"/>
    </source>
</evidence>
<dbReference type="GO" id="GO:0016020">
    <property type="term" value="C:membrane"/>
    <property type="evidence" value="ECO:0007669"/>
    <property type="project" value="UniProtKB-SubCell"/>
</dbReference>
<keyword evidence="4 7" id="KW-1133">Transmembrane helix</keyword>
<keyword evidence="2" id="KW-0813">Transport</keyword>
<feature type="transmembrane region" description="Helical" evidence="7">
    <location>
        <begin position="233"/>
        <end position="251"/>
    </location>
</feature>
<feature type="region of interest" description="Disordered" evidence="6">
    <location>
        <begin position="509"/>
        <end position="534"/>
    </location>
</feature>
<evidence type="ECO:0000313" key="8">
    <source>
        <dbReference type="EMBL" id="KAF9528859.1"/>
    </source>
</evidence>
<dbReference type="Pfam" id="PF13520">
    <property type="entry name" value="AA_permease_2"/>
    <property type="match status" value="1"/>
</dbReference>
<evidence type="ECO:0000256" key="4">
    <source>
        <dbReference type="ARBA" id="ARBA00022989"/>
    </source>
</evidence>
<dbReference type="PANTHER" id="PTHR45649">
    <property type="entry name" value="AMINO-ACID PERMEASE BAT1"/>
    <property type="match status" value="1"/>
</dbReference>
<accession>A0A9P6JQL2</accession>
<sequence length="534" mass="57562">MSVEGKQHSSTSLNTSDDDDRELVALGYKPSFKREFSNLATISFAFSIMGLCSSIATTFNTPLTLGGPASVTWCWILGACMCFTLGASIAEIVSAFPTCGGLYTASAELVPRRHRATVGWLVGWLNILGQIAGISSTEFGLANMILAGVSIGKDNNYTITAGKTVGLFAGLLVVHGLLNSLATRTLARMTKGFVFVNLGTTFLLIIVLLAMTPRSEMHSAKYVFGSDGVVNQTGGWNTGIAFLFGLLSVQWTMTDYDATAHISEEVRRAAYAAPSAIFIAVIGTGLIGWVLNIVLVLCSGPLENLPGPSGSAFLEILSIRIGKGGALTLWAFVCLTAFFVVQTALQAASRTLYAFSRDHGLPDRGFFGKTSSWTHTPLRAIWLSTIVCVLPGLLDLASPVAANAIFSLTAMALDLSYIIPIFCRRVFHNHPDVKFKPGPFFMGHGFIGLACNTICIFWTLFVCIIFSLPNLRPVTALNMNYASVITVGVIVLAFAWYVLGAHRHYKGPQSNIQRTQPSEHHVGDRQDNETKEHA</sequence>
<dbReference type="GO" id="GO:0022857">
    <property type="term" value="F:transmembrane transporter activity"/>
    <property type="evidence" value="ECO:0007669"/>
    <property type="project" value="InterPro"/>
</dbReference>
<feature type="transmembrane region" description="Helical" evidence="7">
    <location>
        <begin position="480"/>
        <end position="499"/>
    </location>
</feature>
<dbReference type="PIRSF" id="PIRSF006060">
    <property type="entry name" value="AA_transporter"/>
    <property type="match status" value="1"/>
</dbReference>
<dbReference type="PANTHER" id="PTHR45649:SF9">
    <property type="entry name" value="AMINO-ACID PERMEASE 2"/>
    <property type="match status" value="1"/>
</dbReference>
<dbReference type="OrthoDB" id="10054429at2759"/>
<dbReference type="InterPro" id="IPR002293">
    <property type="entry name" value="AA/rel_permease1"/>
</dbReference>
<keyword evidence="3 7" id="KW-0812">Transmembrane</keyword>
<evidence type="ECO:0000256" key="3">
    <source>
        <dbReference type="ARBA" id="ARBA00022692"/>
    </source>
</evidence>
<reference evidence="8" key="1">
    <citation type="submission" date="2020-11" db="EMBL/GenBank/DDBJ databases">
        <authorList>
            <consortium name="DOE Joint Genome Institute"/>
            <person name="Ahrendt S."/>
            <person name="Riley R."/>
            <person name="Andreopoulos W."/>
            <person name="Labutti K."/>
            <person name="Pangilinan J."/>
            <person name="Ruiz-Duenas F.J."/>
            <person name="Barrasa J.M."/>
            <person name="Sanchez-Garcia M."/>
            <person name="Camarero S."/>
            <person name="Miyauchi S."/>
            <person name="Serrano A."/>
            <person name="Linde D."/>
            <person name="Babiker R."/>
            <person name="Drula E."/>
            <person name="Ayuso-Fernandez I."/>
            <person name="Pacheco R."/>
            <person name="Padilla G."/>
            <person name="Ferreira P."/>
            <person name="Barriuso J."/>
            <person name="Kellner H."/>
            <person name="Castanera R."/>
            <person name="Alfaro M."/>
            <person name="Ramirez L."/>
            <person name="Pisabarro A.G."/>
            <person name="Kuo A."/>
            <person name="Tritt A."/>
            <person name="Lipzen A."/>
            <person name="He G."/>
            <person name="Yan M."/>
            <person name="Ng V."/>
            <person name="Cullen D."/>
            <person name="Martin F."/>
            <person name="Rosso M.-N."/>
            <person name="Henrissat B."/>
            <person name="Hibbett D."/>
            <person name="Martinez A.T."/>
            <person name="Grigoriev I.V."/>
        </authorList>
    </citation>
    <scope>NUCLEOTIDE SEQUENCE</scope>
    <source>
        <strain evidence="8">CBS 506.95</strain>
    </source>
</reference>
<keyword evidence="9" id="KW-1185">Reference proteome</keyword>
<evidence type="ECO:0000256" key="2">
    <source>
        <dbReference type="ARBA" id="ARBA00022448"/>
    </source>
</evidence>
<feature type="transmembrane region" description="Helical" evidence="7">
    <location>
        <begin position="36"/>
        <end position="56"/>
    </location>
</feature>
<evidence type="ECO:0000256" key="1">
    <source>
        <dbReference type="ARBA" id="ARBA00004141"/>
    </source>
</evidence>
<feature type="transmembrane region" description="Helical" evidence="7">
    <location>
        <begin position="76"/>
        <end position="105"/>
    </location>
</feature>
<feature type="transmembrane region" description="Helical" evidence="7">
    <location>
        <begin position="444"/>
        <end position="468"/>
    </location>
</feature>
<dbReference type="AlphaFoldDB" id="A0A9P6JQL2"/>
<dbReference type="EMBL" id="MU157850">
    <property type="protein sequence ID" value="KAF9528859.1"/>
    <property type="molecule type" value="Genomic_DNA"/>
</dbReference>
<dbReference type="Gene3D" id="1.20.1740.10">
    <property type="entry name" value="Amino acid/polyamine transporter I"/>
    <property type="match status" value="1"/>
</dbReference>
<comment type="caution">
    <text evidence="8">The sequence shown here is derived from an EMBL/GenBank/DDBJ whole genome shotgun (WGS) entry which is preliminary data.</text>
</comment>